<name>A0A382HAR9_9ZZZZ</name>
<gene>
    <name evidence="2" type="ORF">METZ01_LOCUS236861</name>
</gene>
<protein>
    <submittedName>
        <fullName evidence="2">Uncharacterized protein</fullName>
    </submittedName>
</protein>
<reference evidence="2" key="1">
    <citation type="submission" date="2018-05" db="EMBL/GenBank/DDBJ databases">
        <authorList>
            <person name="Lanie J.A."/>
            <person name="Ng W.-L."/>
            <person name="Kazmierczak K.M."/>
            <person name="Andrzejewski T.M."/>
            <person name="Davidsen T.M."/>
            <person name="Wayne K.J."/>
            <person name="Tettelin H."/>
            <person name="Glass J.I."/>
            <person name="Rusch D."/>
            <person name="Podicherti R."/>
            <person name="Tsui H.-C.T."/>
            <person name="Winkler M.E."/>
        </authorList>
    </citation>
    <scope>NUCLEOTIDE SEQUENCE</scope>
</reference>
<feature type="region of interest" description="Disordered" evidence="1">
    <location>
        <begin position="1"/>
        <end position="20"/>
    </location>
</feature>
<proteinExistence type="predicted"/>
<organism evidence="2">
    <name type="scientific">marine metagenome</name>
    <dbReference type="NCBI Taxonomy" id="408172"/>
    <lineage>
        <taxon>unclassified sequences</taxon>
        <taxon>metagenomes</taxon>
        <taxon>ecological metagenomes</taxon>
    </lineage>
</organism>
<dbReference type="EMBL" id="UINC01059987">
    <property type="protein sequence ID" value="SVB84007.1"/>
    <property type="molecule type" value="Genomic_DNA"/>
</dbReference>
<sequence length="63" mass="7022">MGATRDLLDREEARPVDRHERVKEKSIEELNSQHVSLVVENGAEILIGALRSRKSISGLELAV</sequence>
<accession>A0A382HAR9</accession>
<evidence type="ECO:0000313" key="2">
    <source>
        <dbReference type="EMBL" id="SVB84007.1"/>
    </source>
</evidence>
<evidence type="ECO:0000256" key="1">
    <source>
        <dbReference type="SAM" id="MobiDB-lite"/>
    </source>
</evidence>
<dbReference type="AlphaFoldDB" id="A0A382HAR9"/>